<gene>
    <name evidence="2" type="ORF">ARMGADRAFT_1031489</name>
</gene>
<protein>
    <submittedName>
        <fullName evidence="2">Uncharacterized protein</fullName>
    </submittedName>
</protein>
<dbReference type="Proteomes" id="UP000217790">
    <property type="component" value="Unassembled WGS sequence"/>
</dbReference>
<evidence type="ECO:0000256" key="1">
    <source>
        <dbReference type="SAM" id="SignalP"/>
    </source>
</evidence>
<name>A0A2H3D9W5_ARMGA</name>
<dbReference type="InParanoid" id="A0A2H3D9W5"/>
<accession>A0A2H3D9W5</accession>
<evidence type="ECO:0000313" key="2">
    <source>
        <dbReference type="EMBL" id="PBK92031.1"/>
    </source>
</evidence>
<keyword evidence="1" id="KW-0732">Signal</keyword>
<sequence>MFMDMKKIQLVWGHAWLLCIANLQSRVNNSCFTFGQSLLGLVVKGDKTNVLVLVKAMLLIYKKRVPNMDDRSKNTCKIIGKWKLFYKLVYDGSTSISLLTVELVEQKILNEEMNLMEEKMETQNSLALATQTGNGSAIVNVCDNCSSEGHSRLVTDSSFKGDCWRLNLLIFHSCLLEAKATH</sequence>
<feature type="chain" id="PRO_5013675538" evidence="1">
    <location>
        <begin position="26"/>
        <end position="182"/>
    </location>
</feature>
<dbReference type="OrthoDB" id="3265539at2759"/>
<feature type="signal peptide" evidence="1">
    <location>
        <begin position="1"/>
        <end position="25"/>
    </location>
</feature>
<proteinExistence type="predicted"/>
<dbReference type="AlphaFoldDB" id="A0A2H3D9W5"/>
<dbReference type="EMBL" id="KZ293660">
    <property type="protein sequence ID" value="PBK92031.1"/>
    <property type="molecule type" value="Genomic_DNA"/>
</dbReference>
<reference evidence="3" key="1">
    <citation type="journal article" date="2017" name="Nat. Ecol. Evol.">
        <title>Genome expansion and lineage-specific genetic innovations in the forest pathogenic fungi Armillaria.</title>
        <authorList>
            <person name="Sipos G."/>
            <person name="Prasanna A.N."/>
            <person name="Walter M.C."/>
            <person name="O'Connor E."/>
            <person name="Balint B."/>
            <person name="Krizsan K."/>
            <person name="Kiss B."/>
            <person name="Hess J."/>
            <person name="Varga T."/>
            <person name="Slot J."/>
            <person name="Riley R."/>
            <person name="Boka B."/>
            <person name="Rigling D."/>
            <person name="Barry K."/>
            <person name="Lee J."/>
            <person name="Mihaltcheva S."/>
            <person name="LaButti K."/>
            <person name="Lipzen A."/>
            <person name="Waldron R."/>
            <person name="Moloney N.M."/>
            <person name="Sperisen C."/>
            <person name="Kredics L."/>
            <person name="Vagvoelgyi C."/>
            <person name="Patrignani A."/>
            <person name="Fitzpatrick D."/>
            <person name="Nagy I."/>
            <person name="Doyle S."/>
            <person name="Anderson J.B."/>
            <person name="Grigoriev I.V."/>
            <person name="Gueldener U."/>
            <person name="Muensterkoetter M."/>
            <person name="Nagy L.G."/>
        </authorList>
    </citation>
    <scope>NUCLEOTIDE SEQUENCE [LARGE SCALE GENOMIC DNA]</scope>
    <source>
        <strain evidence="3">Ar21-2</strain>
    </source>
</reference>
<keyword evidence="3" id="KW-1185">Reference proteome</keyword>
<organism evidence="2 3">
    <name type="scientific">Armillaria gallica</name>
    <name type="common">Bulbous honey fungus</name>
    <name type="synonym">Armillaria bulbosa</name>
    <dbReference type="NCBI Taxonomy" id="47427"/>
    <lineage>
        <taxon>Eukaryota</taxon>
        <taxon>Fungi</taxon>
        <taxon>Dikarya</taxon>
        <taxon>Basidiomycota</taxon>
        <taxon>Agaricomycotina</taxon>
        <taxon>Agaricomycetes</taxon>
        <taxon>Agaricomycetidae</taxon>
        <taxon>Agaricales</taxon>
        <taxon>Marasmiineae</taxon>
        <taxon>Physalacriaceae</taxon>
        <taxon>Armillaria</taxon>
    </lineage>
</organism>
<evidence type="ECO:0000313" key="3">
    <source>
        <dbReference type="Proteomes" id="UP000217790"/>
    </source>
</evidence>